<keyword evidence="2" id="KW-1185">Reference proteome</keyword>
<dbReference type="WBParaSite" id="TCONS_00015466.p1">
    <property type="protein sequence ID" value="TCONS_00015466.p1"/>
    <property type="gene ID" value="XLOC_009844"/>
</dbReference>
<evidence type="ECO:0000313" key="3">
    <source>
        <dbReference type="WBParaSite" id="SSTP_0001123100.1"/>
    </source>
</evidence>
<name>A0A0K0EP44_STRER</name>
<accession>A0A0K0EP44</accession>
<feature type="signal peptide" evidence="1">
    <location>
        <begin position="1"/>
        <end position="16"/>
    </location>
</feature>
<feature type="chain" id="PRO_5005328360" evidence="1">
    <location>
        <begin position="17"/>
        <end position="287"/>
    </location>
</feature>
<keyword evidence="1" id="KW-0732">Signal</keyword>
<dbReference type="Proteomes" id="UP000035681">
    <property type="component" value="Unplaced"/>
</dbReference>
<organism evidence="3">
    <name type="scientific">Strongyloides stercoralis</name>
    <name type="common">Threadworm</name>
    <dbReference type="NCBI Taxonomy" id="6248"/>
    <lineage>
        <taxon>Eukaryota</taxon>
        <taxon>Metazoa</taxon>
        <taxon>Ecdysozoa</taxon>
        <taxon>Nematoda</taxon>
        <taxon>Chromadorea</taxon>
        <taxon>Rhabditida</taxon>
        <taxon>Tylenchina</taxon>
        <taxon>Panagrolaimomorpha</taxon>
        <taxon>Strongyloidoidea</taxon>
        <taxon>Strongyloididae</taxon>
        <taxon>Strongyloides</taxon>
    </lineage>
</organism>
<evidence type="ECO:0000256" key="1">
    <source>
        <dbReference type="SAM" id="SignalP"/>
    </source>
</evidence>
<dbReference type="AlphaFoldDB" id="A0A0K0EP44"/>
<proteinExistence type="predicted"/>
<reference evidence="3" key="1">
    <citation type="submission" date="2015-08" db="UniProtKB">
        <authorList>
            <consortium name="WormBaseParasite"/>
        </authorList>
    </citation>
    <scope>IDENTIFICATION</scope>
</reference>
<evidence type="ECO:0000313" key="2">
    <source>
        <dbReference type="Proteomes" id="UP000035681"/>
    </source>
</evidence>
<protein>
    <submittedName>
        <fullName evidence="4">Snake toxin/toxin-like domain-containing protein</fullName>
    </submittedName>
    <submittedName>
        <fullName evidence="3">Sporozoite surface protein 2-like</fullName>
    </submittedName>
</protein>
<sequence length="287" mass="31326">MHLFLLISSIFILTTAISEKKRECYTCDNFCDCLSPKKSVCPLETFCYALLSTNSSIVHMGCSLGCDSVNSDGYKECYDCFEDFCIRPNLDSDVDIKKCLNRKYRSIKRNVNNDRTFETYHSIGNGANPNSHEIGSGVDFKNDKIGQGANPGAIGIGSGIVPENNNIGQGVNLNNDRIGQGANPGAIGIGSGIVPEDNNIGRGVNPDKPSVGGGVIFQRSHRTNFDDPPNNYNHHIPREISIGNGAVPQYRTPIGQGANPSTNDVQKILKSNLLYYISLCLVFVYFF</sequence>
<evidence type="ECO:0000313" key="4">
    <source>
        <dbReference type="WBParaSite" id="TCONS_00015466.p1"/>
    </source>
</evidence>
<dbReference type="WBParaSite" id="SSTP_0001123100.1">
    <property type="protein sequence ID" value="SSTP_0001123100.1"/>
    <property type="gene ID" value="SSTP_0001123100"/>
</dbReference>